<accession>A0ABW9IIL5</accession>
<dbReference type="RefSeq" id="WP_409097658.1">
    <property type="nucleotide sequence ID" value="NZ_JBJVNE010000007.1"/>
</dbReference>
<gene>
    <name evidence="1" type="ORF">ACKI1S_16865</name>
</gene>
<comment type="caution">
    <text evidence="1">The sequence shown here is derived from an EMBL/GenBank/DDBJ whole genome shotgun (WGS) entry which is preliminary data.</text>
</comment>
<sequence>MSHRTHRPNRKRQRAHRRFVEGLGRAAFYAGSTTLAGGLVRALLHLLHLSASSC</sequence>
<reference evidence="1 2" key="1">
    <citation type="submission" date="2024-12" db="EMBL/GenBank/DDBJ databases">
        <title>Forecasting of Potato common scab and diversities of Pathogenic streptomyces spp. in china.</title>
        <authorList>
            <person name="Handique U."/>
            <person name="Wu J."/>
        </authorList>
    </citation>
    <scope>NUCLEOTIDE SEQUENCE [LARGE SCALE GENOMIC DNA]</scope>
    <source>
        <strain evidence="1 2">ZRIMU1585</strain>
    </source>
</reference>
<dbReference type="Proteomes" id="UP001631993">
    <property type="component" value="Unassembled WGS sequence"/>
</dbReference>
<dbReference type="EMBL" id="JBJVNE010000007">
    <property type="protein sequence ID" value="MFM9647807.1"/>
    <property type="molecule type" value="Genomic_DNA"/>
</dbReference>
<keyword evidence="2" id="KW-1185">Reference proteome</keyword>
<evidence type="ECO:0000313" key="1">
    <source>
        <dbReference type="EMBL" id="MFM9647807.1"/>
    </source>
</evidence>
<proteinExistence type="predicted"/>
<evidence type="ECO:0000313" key="2">
    <source>
        <dbReference type="Proteomes" id="UP001631993"/>
    </source>
</evidence>
<organism evidence="1 2">
    <name type="scientific">Streptomyces galilaeus</name>
    <dbReference type="NCBI Taxonomy" id="33899"/>
    <lineage>
        <taxon>Bacteria</taxon>
        <taxon>Bacillati</taxon>
        <taxon>Actinomycetota</taxon>
        <taxon>Actinomycetes</taxon>
        <taxon>Kitasatosporales</taxon>
        <taxon>Streptomycetaceae</taxon>
        <taxon>Streptomyces</taxon>
    </lineage>
</organism>
<protein>
    <submittedName>
        <fullName evidence="1">Uncharacterized protein</fullName>
    </submittedName>
</protein>
<name>A0ABW9IIL5_STRGJ</name>